<feature type="transmembrane region" description="Helical" evidence="5">
    <location>
        <begin position="434"/>
        <end position="453"/>
    </location>
</feature>
<gene>
    <name evidence="7" type="ORF">HY912_23870</name>
</gene>
<dbReference type="PANTHER" id="PTHR43317">
    <property type="entry name" value="THERMOSPERMINE SYNTHASE ACAULIS5"/>
    <property type="match status" value="1"/>
</dbReference>
<organism evidence="7 8">
    <name type="scientific">Desulfomonile tiedjei</name>
    <dbReference type="NCBI Taxonomy" id="2358"/>
    <lineage>
        <taxon>Bacteria</taxon>
        <taxon>Pseudomonadati</taxon>
        <taxon>Thermodesulfobacteriota</taxon>
        <taxon>Desulfomonilia</taxon>
        <taxon>Desulfomonilales</taxon>
        <taxon>Desulfomonilaceae</taxon>
        <taxon>Desulfomonile</taxon>
    </lineage>
</organism>
<accession>A0A9D6V6P4</accession>
<feature type="transmembrane region" description="Helical" evidence="5">
    <location>
        <begin position="340"/>
        <end position="366"/>
    </location>
</feature>
<reference evidence="7" key="1">
    <citation type="submission" date="2020-07" db="EMBL/GenBank/DDBJ databases">
        <title>Huge and variable diversity of episymbiotic CPR bacteria and DPANN archaea in groundwater ecosystems.</title>
        <authorList>
            <person name="He C.Y."/>
            <person name="Keren R."/>
            <person name="Whittaker M."/>
            <person name="Farag I.F."/>
            <person name="Doudna J."/>
            <person name="Cate J.H.D."/>
            <person name="Banfield J.F."/>
        </authorList>
    </citation>
    <scope>NUCLEOTIDE SEQUENCE</scope>
    <source>
        <strain evidence="7">NC_groundwater_1664_Pr3_B-0.1um_52_9</strain>
    </source>
</reference>
<dbReference type="EMBL" id="JACRDE010000622">
    <property type="protein sequence ID" value="MBI5252544.1"/>
    <property type="molecule type" value="Genomic_DNA"/>
</dbReference>
<dbReference type="NCBIfam" id="NF037959">
    <property type="entry name" value="MFS_SpdSyn"/>
    <property type="match status" value="2"/>
</dbReference>
<feature type="transmembrane region" description="Helical" evidence="5">
    <location>
        <begin position="5"/>
        <end position="25"/>
    </location>
</feature>
<feature type="transmembrane region" description="Helical" evidence="5">
    <location>
        <begin position="237"/>
        <end position="256"/>
    </location>
</feature>
<evidence type="ECO:0000256" key="5">
    <source>
        <dbReference type="SAM" id="Phobius"/>
    </source>
</evidence>
<keyword evidence="4 5" id="KW-0472">Membrane</keyword>
<evidence type="ECO:0000259" key="6">
    <source>
        <dbReference type="PROSITE" id="PS50850"/>
    </source>
</evidence>
<dbReference type="Pfam" id="PF07690">
    <property type="entry name" value="MFS_1"/>
    <property type="match status" value="1"/>
</dbReference>
<feature type="transmembrane region" description="Helical" evidence="5">
    <location>
        <begin position="300"/>
        <end position="320"/>
    </location>
</feature>
<protein>
    <submittedName>
        <fullName evidence="7">Fused MFS/spermidine synthase</fullName>
    </submittedName>
</protein>
<dbReference type="Pfam" id="PF01564">
    <property type="entry name" value="Spermine_synth"/>
    <property type="match status" value="1"/>
</dbReference>
<evidence type="ECO:0000313" key="7">
    <source>
        <dbReference type="EMBL" id="MBI5252544.1"/>
    </source>
</evidence>
<comment type="caution">
    <text evidence="7">The sequence shown here is derived from an EMBL/GenBank/DDBJ whole genome shotgun (WGS) entry which is preliminary data.</text>
</comment>
<feature type="transmembrane region" description="Helical" evidence="5">
    <location>
        <begin position="268"/>
        <end position="288"/>
    </location>
</feature>
<proteinExistence type="predicted"/>
<dbReference type="CDD" id="cd02440">
    <property type="entry name" value="AdoMet_MTases"/>
    <property type="match status" value="1"/>
</dbReference>
<evidence type="ECO:0000256" key="4">
    <source>
        <dbReference type="ARBA" id="ARBA00023136"/>
    </source>
</evidence>
<keyword evidence="1 5" id="KW-0812">Transmembrane</keyword>
<feature type="transmembrane region" description="Helical" evidence="5">
    <location>
        <begin position="71"/>
        <end position="90"/>
    </location>
</feature>
<feature type="transmembrane region" description="Helical" evidence="5">
    <location>
        <begin position="184"/>
        <end position="202"/>
    </location>
</feature>
<feature type="transmembrane region" description="Helical" evidence="5">
    <location>
        <begin position="37"/>
        <end position="59"/>
    </location>
</feature>
<feature type="transmembrane region" description="Helical" evidence="5">
    <location>
        <begin position="154"/>
        <end position="178"/>
    </location>
</feature>
<dbReference type="PROSITE" id="PS50850">
    <property type="entry name" value="MFS"/>
    <property type="match status" value="1"/>
</dbReference>
<evidence type="ECO:0000256" key="1">
    <source>
        <dbReference type="ARBA" id="ARBA00022692"/>
    </source>
</evidence>
<keyword evidence="2 5" id="KW-1133">Transmembrane helix</keyword>
<keyword evidence="3" id="KW-0620">Polyamine biosynthesis</keyword>
<dbReference type="Gene3D" id="1.20.1250.20">
    <property type="entry name" value="MFS general substrate transporter like domains"/>
    <property type="match status" value="1"/>
</dbReference>
<evidence type="ECO:0000313" key="8">
    <source>
        <dbReference type="Proteomes" id="UP000807825"/>
    </source>
</evidence>
<dbReference type="AlphaFoldDB" id="A0A9D6V6P4"/>
<dbReference type="GO" id="GO:0022857">
    <property type="term" value="F:transmembrane transporter activity"/>
    <property type="evidence" value="ECO:0007669"/>
    <property type="project" value="InterPro"/>
</dbReference>
<dbReference type="InterPro" id="IPR020846">
    <property type="entry name" value="MFS_dom"/>
</dbReference>
<evidence type="ECO:0000256" key="3">
    <source>
        <dbReference type="ARBA" id="ARBA00023115"/>
    </source>
</evidence>
<feature type="domain" description="Major facilitator superfamily (MFS) profile" evidence="6">
    <location>
        <begin position="1"/>
        <end position="429"/>
    </location>
</feature>
<sequence length="772" mass="85551">MKSRYWVYTLFYASGISGLMYQIVWLRILSRTTGVSIHATATVVAAFMAGLALGSFILGKFVDRRNDPLRIYAVLELCVAATVFLIPYAFQGSVPFYQFLYQWSNENVAVTAVGMGIVSFITLLVPTALMGGTLPVMTTFLVRKDHLLGKNLSILYGINTLGAVTGVVLSSFFLIGFFGERITTYIGIAINLLVAIVAWYVFRKDREAAPYAKKSSDRDLNAATQPMSAYSIGTRRFVLFAFLLSGFTSIAYEVIWTRQLILFLKNSIYAFSAMLAVFLGGVSLGSLAMNRIADRLRNPLTIFGLLEVAIGFISVLNLYLFGPLDHILVGSNIGWLHSSIATVILVFPMTFIFGMILPVAGCCYTPNLDTAGSLVGRLYGFNTVGCIMGSLFAGFLLIPTIGSTKTVILLAALNLVLGLVLLRLEPGRSAISRWAFAPACLILLIPVIAFSGLDPFLSTIENRIREHRSVDGSASPDLKPASVNIFFNKEGIEGTVTAFEKDSRKQLWINGVGMTHLCTETKLMTHLPMMFAKNPKELLVICFGMGTTVKSAAVYPGLQVTAVELVSETFEAFNFYHHDSDALKKPNIRLVANDGRNHLLLSPKKYDVITVDPAPPVWSARTVNLYTMEFFELCKSRLTPDGVICLWLPGASKQDKACLAKTFGTVFPSCSVWSGPIMNYGFYLIGTMKNVTQDELKENMAAAFRNEMIVADLREYDTACDTPEKLLKLMVLDQFHVDAMMQDKLLSFVTDDYPLTEFFLWRDYYTWDSLKW</sequence>
<feature type="transmembrane region" description="Helical" evidence="5">
    <location>
        <begin position="404"/>
        <end position="422"/>
    </location>
</feature>
<feature type="transmembrane region" description="Helical" evidence="5">
    <location>
        <begin position="110"/>
        <end position="142"/>
    </location>
</feature>
<dbReference type="Gene3D" id="3.40.50.150">
    <property type="entry name" value="Vaccinia Virus protein VP39"/>
    <property type="match status" value="1"/>
</dbReference>
<dbReference type="GO" id="GO:0006596">
    <property type="term" value="P:polyamine biosynthetic process"/>
    <property type="evidence" value="ECO:0007669"/>
    <property type="project" value="UniProtKB-KW"/>
</dbReference>
<dbReference type="SUPFAM" id="SSF103473">
    <property type="entry name" value="MFS general substrate transporter"/>
    <property type="match status" value="1"/>
</dbReference>
<dbReference type="InterPro" id="IPR036259">
    <property type="entry name" value="MFS_trans_sf"/>
</dbReference>
<dbReference type="InterPro" id="IPR011701">
    <property type="entry name" value="MFS"/>
</dbReference>
<dbReference type="SUPFAM" id="SSF53335">
    <property type="entry name" value="S-adenosyl-L-methionine-dependent methyltransferases"/>
    <property type="match status" value="1"/>
</dbReference>
<dbReference type="Proteomes" id="UP000807825">
    <property type="component" value="Unassembled WGS sequence"/>
</dbReference>
<dbReference type="InterPro" id="IPR029063">
    <property type="entry name" value="SAM-dependent_MTases_sf"/>
</dbReference>
<feature type="transmembrane region" description="Helical" evidence="5">
    <location>
        <begin position="378"/>
        <end position="398"/>
    </location>
</feature>
<evidence type="ECO:0000256" key="2">
    <source>
        <dbReference type="ARBA" id="ARBA00022989"/>
    </source>
</evidence>
<name>A0A9D6V6P4_9BACT</name>
<dbReference type="PANTHER" id="PTHR43317:SF1">
    <property type="entry name" value="THERMOSPERMINE SYNTHASE ACAULIS5"/>
    <property type="match status" value="1"/>
</dbReference>